<keyword evidence="1" id="KW-0812">Transmembrane</keyword>
<name>A0A7R9Z9A5_9STRA</name>
<evidence type="ECO:0000256" key="1">
    <source>
        <dbReference type="SAM" id="Phobius"/>
    </source>
</evidence>
<feature type="transmembrane region" description="Helical" evidence="1">
    <location>
        <begin position="21"/>
        <end position="40"/>
    </location>
</feature>
<evidence type="ECO:0000313" key="2">
    <source>
        <dbReference type="EMBL" id="CAD8314003.1"/>
    </source>
</evidence>
<organism evidence="2">
    <name type="scientific">Pseudictyota dubia</name>
    <dbReference type="NCBI Taxonomy" id="2749911"/>
    <lineage>
        <taxon>Eukaryota</taxon>
        <taxon>Sar</taxon>
        <taxon>Stramenopiles</taxon>
        <taxon>Ochrophyta</taxon>
        <taxon>Bacillariophyta</taxon>
        <taxon>Mediophyceae</taxon>
        <taxon>Biddulphiophycidae</taxon>
        <taxon>Eupodiscales</taxon>
        <taxon>Odontellaceae</taxon>
        <taxon>Pseudictyota</taxon>
    </lineage>
</organism>
<protein>
    <submittedName>
        <fullName evidence="2">Uncharacterized protein</fullName>
    </submittedName>
</protein>
<keyword evidence="1" id="KW-1133">Transmembrane helix</keyword>
<accession>A0A7R9Z9A5</accession>
<dbReference type="EMBL" id="HBED01025764">
    <property type="protein sequence ID" value="CAD8314003.1"/>
    <property type="molecule type" value="Transcribed_RNA"/>
</dbReference>
<keyword evidence="1" id="KW-0472">Membrane</keyword>
<sequence length="519" mass="57126">MSVLRHAGGIVGKLWLRLEELLIAIASILVLANLVGLYQLTVTEPVENADGAAFEGTHHDQSRSSVWSRDDKAAADRGLGRPGRFPRFGSDEFKRQCSWTLMSQASYNCTILSTPQPGNHEGVSNWVTSVAMSYLVARQAGCKLYVDYGSVNIHEVLATPGDLGYDAKQYSSLLNDWRVPTGWTCRKESNCIVEHFQPNIPPDGVFNKAVGLLGKLAPIPRYRFAYQFQSGWLYAGQFNELEQALPGFQLDTGMACIINNLFHLAPSAAKYESRLFGELLPTLRENLSLTLYIRTGQAEVEDDIESSVSAILRDSIVNATIERAVALEQKYLSGQLIAPSPFSKVVWMVVTDDVRVKRTLKNGFDGKAAGSLTQSYQQKQYQIGSQSYQTGIPSVHRRVMVTGAKGAHTRLESEVSTADFAGAMIDWYLIGESDVVIADTRYSFGTTAAMRNSLPVYDPLKKGDTPEALVHPGLPPLGQAQSNKDRFSQQLEQFCDKHPGSTGKISVDGNSYKVKCPKK</sequence>
<proteinExistence type="predicted"/>
<dbReference type="AlphaFoldDB" id="A0A7R9Z9A5"/>
<gene>
    <name evidence="2" type="ORF">TDUB1175_LOCUS12792</name>
</gene>
<reference evidence="2" key="1">
    <citation type="submission" date="2021-01" db="EMBL/GenBank/DDBJ databases">
        <authorList>
            <person name="Corre E."/>
            <person name="Pelletier E."/>
            <person name="Niang G."/>
            <person name="Scheremetjew M."/>
            <person name="Finn R."/>
            <person name="Kale V."/>
            <person name="Holt S."/>
            <person name="Cochrane G."/>
            <person name="Meng A."/>
            <person name="Brown T."/>
            <person name="Cohen L."/>
        </authorList>
    </citation>
    <scope>NUCLEOTIDE SEQUENCE</scope>
    <source>
        <strain evidence="2">CCMP147</strain>
    </source>
</reference>